<keyword evidence="2 5" id="KW-0067">ATP-binding</keyword>
<dbReference type="SUPFAM" id="SSF52540">
    <property type="entry name" value="P-loop containing nucleoside triphosphate hydrolases"/>
    <property type="match status" value="1"/>
</dbReference>
<dbReference type="Gene3D" id="3.40.850.10">
    <property type="entry name" value="Kinesin motor domain"/>
    <property type="match status" value="1"/>
</dbReference>
<dbReference type="EMBL" id="MPUH01000149">
    <property type="protein sequence ID" value="OMJ88496.1"/>
    <property type="molecule type" value="Genomic_DNA"/>
</dbReference>
<name>A0A1R2CHR9_9CILI</name>
<keyword evidence="4 5" id="KW-0505">Motor protein</keyword>
<feature type="coiled-coil region" evidence="6">
    <location>
        <begin position="581"/>
        <end position="690"/>
    </location>
</feature>
<dbReference type="Pfam" id="PF00498">
    <property type="entry name" value="FHA"/>
    <property type="match status" value="1"/>
</dbReference>
<feature type="coiled-coil region" evidence="6">
    <location>
        <begin position="988"/>
        <end position="1026"/>
    </location>
</feature>
<proteinExistence type="inferred from homology"/>
<keyword evidence="10" id="KW-1185">Reference proteome</keyword>
<dbReference type="Pfam" id="PF00225">
    <property type="entry name" value="Kinesin"/>
    <property type="match status" value="1"/>
</dbReference>
<accession>A0A1R2CHR9</accession>
<evidence type="ECO:0000259" key="8">
    <source>
        <dbReference type="PROSITE" id="PS50067"/>
    </source>
</evidence>
<evidence type="ECO:0000256" key="1">
    <source>
        <dbReference type="ARBA" id="ARBA00022741"/>
    </source>
</evidence>
<dbReference type="GO" id="GO:0005524">
    <property type="term" value="F:ATP binding"/>
    <property type="evidence" value="ECO:0007669"/>
    <property type="project" value="UniProtKB-UniRule"/>
</dbReference>
<dbReference type="InterPro" id="IPR000253">
    <property type="entry name" value="FHA_dom"/>
</dbReference>
<keyword evidence="3 6" id="KW-0175">Coiled coil</keyword>
<dbReference type="GO" id="GO:0003777">
    <property type="term" value="F:microtubule motor activity"/>
    <property type="evidence" value="ECO:0007669"/>
    <property type="project" value="InterPro"/>
</dbReference>
<dbReference type="FunFam" id="3.40.850.10:FF:000063">
    <property type="entry name" value="Kinesin-like protein"/>
    <property type="match status" value="1"/>
</dbReference>
<dbReference type="OrthoDB" id="3176171at2759"/>
<dbReference type="GO" id="GO:0007018">
    <property type="term" value="P:microtubule-based movement"/>
    <property type="evidence" value="ECO:0007669"/>
    <property type="project" value="InterPro"/>
</dbReference>
<sequence length="1045" mass="117268">MSDSSVKVAVRVRPFNNREKAEGAVLCIEMQGKMTKVFSPEFTKEFFFDYSYWSHNNFVEDPDSGQMVKDGPSSNYADQRTVYNDLGVGVLNNAFEGYHCCLFAYGQTGSGKSYSMVGYGKNKGIIPIVCEEIYKKIKGVESNTLHCEVQASMLEIYNEQVQDLVKPPTERVKGGLKIREDPKAGVYVEGLSKTPCNSYEEISAVLDKGNNNRTVAATQMNATSSRAHTVLTISFTQIQYDDTGKPLNRKQSNINLVDLAGSERASKTGATGDTLKEGSNINKSLSTLGRVITTLAKRASGGKEVVPYRESSLTRILQNALGGNSKTTMIAAISPATYNVEETISTLRYADQVKSIKNQAIVNETPQEKLIRELKEENERLKAMVEGKGFPGAVGNNNSGGISEDLRLQYEQQIEELRRAKEEAERTFQQRASEGPKVPLAQHEAPKAKPTSPFISNLNEDPLLSGYISHQFKPGKNRIGKKNPNNPPDIPIEGLGIGIDHCVVEWENDTFTIIPSPDPNLKTMINGKLLTQPTVIENQNRIRFGNHNFFLFVDPDELSNSNFDWEYAMKEANEDQVNGLIGKQDEELKAKEAELKKKLEAEFEVTRKKMQEEKNQLEALMKNKNKNDIAAQKALAEREQELIAKQKAMEDEMHKKEIMLKQHEENRLALERLKKLLSHAIQQINEANERAVALGKNVIFQPELYREGGGIGKGLQNTNVRVKVIYPEISDDFQIHWSLDKLEGRIVDMQEIFNQIEFGGDPDDLDIENDPFTDNVESLTQTYHLIGQAYCYMDTIYYLTPLEEDPMAIIDDHGSNKGALKVAVDYSIDGIDSEQFESLKDLIGKDLVLTVKIPEAVGIPDNFSSKTFCSYMLAALNNEEFKTDVIDETTTNPKFNYIKSHKILIDAGIADDFLNRALIISVYGDMSASKKEREMNKLKETNKSAINKTTTIKTISKNREPEANMSSIIFSENIPGPSILMGNSGEDVSQLKTELEIKEQQLQKIKAEQMRKEMEYNKRIQELEEREKKVGIEPKARGSSCCTTF</sequence>
<feature type="binding site" evidence="5">
    <location>
        <begin position="106"/>
        <end position="113"/>
    </location>
    <ligand>
        <name>ATP</name>
        <dbReference type="ChEBI" id="CHEBI:30616"/>
    </ligand>
</feature>
<dbReference type="PROSITE" id="PS50067">
    <property type="entry name" value="KINESIN_MOTOR_2"/>
    <property type="match status" value="1"/>
</dbReference>
<evidence type="ECO:0000313" key="9">
    <source>
        <dbReference type="EMBL" id="OMJ88496.1"/>
    </source>
</evidence>
<dbReference type="PRINTS" id="PR00380">
    <property type="entry name" value="KINESINHEAVY"/>
</dbReference>
<evidence type="ECO:0000313" key="10">
    <source>
        <dbReference type="Proteomes" id="UP000187209"/>
    </source>
</evidence>
<evidence type="ECO:0000256" key="2">
    <source>
        <dbReference type="ARBA" id="ARBA00022840"/>
    </source>
</evidence>
<dbReference type="InterPro" id="IPR027417">
    <property type="entry name" value="P-loop_NTPase"/>
</dbReference>
<feature type="region of interest" description="Disordered" evidence="7">
    <location>
        <begin position="420"/>
        <end position="455"/>
    </location>
</feature>
<dbReference type="SMART" id="SM00129">
    <property type="entry name" value="KISc"/>
    <property type="match status" value="1"/>
</dbReference>
<dbReference type="AlphaFoldDB" id="A0A1R2CHR9"/>
<keyword evidence="1 5" id="KW-0547">Nucleotide-binding</keyword>
<evidence type="ECO:0000256" key="3">
    <source>
        <dbReference type="ARBA" id="ARBA00023054"/>
    </source>
</evidence>
<dbReference type="GO" id="GO:0008017">
    <property type="term" value="F:microtubule binding"/>
    <property type="evidence" value="ECO:0007669"/>
    <property type="project" value="InterPro"/>
</dbReference>
<dbReference type="Gene3D" id="2.60.200.20">
    <property type="match status" value="1"/>
</dbReference>
<dbReference type="InterPro" id="IPR001752">
    <property type="entry name" value="Kinesin_motor_dom"/>
</dbReference>
<organism evidence="9 10">
    <name type="scientific">Stentor coeruleus</name>
    <dbReference type="NCBI Taxonomy" id="5963"/>
    <lineage>
        <taxon>Eukaryota</taxon>
        <taxon>Sar</taxon>
        <taxon>Alveolata</taxon>
        <taxon>Ciliophora</taxon>
        <taxon>Postciliodesmatophora</taxon>
        <taxon>Heterotrichea</taxon>
        <taxon>Heterotrichida</taxon>
        <taxon>Stentoridae</taxon>
        <taxon>Stentor</taxon>
    </lineage>
</organism>
<reference evidence="9 10" key="1">
    <citation type="submission" date="2016-11" db="EMBL/GenBank/DDBJ databases">
        <title>The macronuclear genome of Stentor coeruleus: a giant cell with tiny introns.</title>
        <authorList>
            <person name="Slabodnick M."/>
            <person name="Ruby J.G."/>
            <person name="Reiff S.B."/>
            <person name="Swart E.C."/>
            <person name="Gosai S."/>
            <person name="Prabakaran S."/>
            <person name="Witkowska E."/>
            <person name="Larue G.E."/>
            <person name="Fisher S."/>
            <person name="Freeman R.M."/>
            <person name="Gunawardena J."/>
            <person name="Chu W."/>
            <person name="Stover N.A."/>
            <person name="Gregory B.D."/>
            <person name="Nowacki M."/>
            <person name="Derisi J."/>
            <person name="Roy S.W."/>
            <person name="Marshall W.F."/>
            <person name="Sood P."/>
        </authorList>
    </citation>
    <scope>NUCLEOTIDE SEQUENCE [LARGE SCALE GENOMIC DNA]</scope>
    <source>
        <strain evidence="9">WM001</strain>
    </source>
</reference>
<gene>
    <name evidence="9" type="ORF">SteCoe_9528</name>
</gene>
<evidence type="ECO:0000256" key="5">
    <source>
        <dbReference type="PROSITE-ProRule" id="PRU00283"/>
    </source>
</evidence>
<comment type="caution">
    <text evidence="9">The sequence shown here is derived from an EMBL/GenBank/DDBJ whole genome shotgun (WGS) entry which is preliminary data.</text>
</comment>
<evidence type="ECO:0000256" key="4">
    <source>
        <dbReference type="ARBA" id="ARBA00023175"/>
    </source>
</evidence>
<dbReference type="InterPro" id="IPR008984">
    <property type="entry name" value="SMAD_FHA_dom_sf"/>
</dbReference>
<evidence type="ECO:0000256" key="6">
    <source>
        <dbReference type="SAM" id="Coils"/>
    </source>
</evidence>
<dbReference type="InterPro" id="IPR036961">
    <property type="entry name" value="Kinesin_motor_dom_sf"/>
</dbReference>
<protein>
    <recommendedName>
        <fullName evidence="8">Kinesin motor domain-containing protein</fullName>
    </recommendedName>
</protein>
<dbReference type="SUPFAM" id="SSF49879">
    <property type="entry name" value="SMAD/FHA domain"/>
    <property type="match status" value="1"/>
</dbReference>
<evidence type="ECO:0000256" key="7">
    <source>
        <dbReference type="SAM" id="MobiDB-lite"/>
    </source>
</evidence>
<comment type="similarity">
    <text evidence="5">Belongs to the TRAFAC class myosin-kinesin ATPase superfamily. Kinesin family.</text>
</comment>
<dbReference type="PANTHER" id="PTHR47117">
    <property type="entry name" value="STAR-RELATED LIPID TRANSFER PROTEIN 9"/>
    <property type="match status" value="1"/>
</dbReference>
<feature type="domain" description="Kinesin motor" evidence="8">
    <location>
        <begin position="5"/>
        <end position="356"/>
    </location>
</feature>
<dbReference type="Proteomes" id="UP000187209">
    <property type="component" value="Unassembled WGS sequence"/>
</dbReference>